<dbReference type="PANTHER" id="PTHR30146:SF24">
    <property type="entry name" value="XYLOSE OPERON REGULATORY PROTEIN"/>
    <property type="match status" value="1"/>
</dbReference>
<evidence type="ECO:0000259" key="4">
    <source>
        <dbReference type="PROSITE" id="PS01124"/>
    </source>
</evidence>
<dbReference type="EMBL" id="JACYFC010000002">
    <property type="protein sequence ID" value="MBD5771226.1"/>
    <property type="molecule type" value="Genomic_DNA"/>
</dbReference>
<dbReference type="RefSeq" id="WP_191594566.1">
    <property type="nucleotide sequence ID" value="NZ_JACYFC010000002.1"/>
</dbReference>
<dbReference type="InterPro" id="IPR018060">
    <property type="entry name" value="HTH_AraC"/>
</dbReference>
<name>A0ABR8NYX5_9GAMM</name>
<dbReference type="InterPro" id="IPR046335">
    <property type="entry name" value="LacI/GalR-like_sensor"/>
</dbReference>
<keyword evidence="2 5" id="KW-0238">DNA-binding</keyword>
<dbReference type="Pfam" id="PF13377">
    <property type="entry name" value="Peripla_BP_3"/>
    <property type="match status" value="1"/>
</dbReference>
<dbReference type="InterPro" id="IPR028082">
    <property type="entry name" value="Peripla_BP_I"/>
</dbReference>
<gene>
    <name evidence="5" type="ORF">IF202_09175</name>
</gene>
<dbReference type="SUPFAM" id="SSF46689">
    <property type="entry name" value="Homeodomain-like"/>
    <property type="match status" value="1"/>
</dbReference>
<dbReference type="CDD" id="cd01543">
    <property type="entry name" value="PBP1_XylR"/>
    <property type="match status" value="1"/>
</dbReference>
<dbReference type="PANTHER" id="PTHR30146">
    <property type="entry name" value="LACI-RELATED TRANSCRIPTIONAL REPRESSOR"/>
    <property type="match status" value="1"/>
</dbReference>
<dbReference type="Gene3D" id="1.10.10.60">
    <property type="entry name" value="Homeodomain-like"/>
    <property type="match status" value="1"/>
</dbReference>
<feature type="domain" description="HTH araC/xylS-type" evidence="4">
    <location>
        <begin position="288"/>
        <end position="386"/>
    </location>
</feature>
<dbReference type="Pfam" id="PF12833">
    <property type="entry name" value="HTH_18"/>
    <property type="match status" value="1"/>
</dbReference>
<protein>
    <submittedName>
        <fullName evidence="5">DNA-binding transcriptional regulator</fullName>
    </submittedName>
</protein>
<evidence type="ECO:0000256" key="3">
    <source>
        <dbReference type="ARBA" id="ARBA00023163"/>
    </source>
</evidence>
<evidence type="ECO:0000256" key="1">
    <source>
        <dbReference type="ARBA" id="ARBA00023015"/>
    </source>
</evidence>
<comment type="caution">
    <text evidence="5">The sequence shown here is derived from an EMBL/GenBank/DDBJ whole genome shotgun (WGS) entry which is preliminary data.</text>
</comment>
<proteinExistence type="predicted"/>
<keyword evidence="6" id="KW-1185">Reference proteome</keyword>
<dbReference type="Pfam" id="PF22177">
    <property type="entry name" value="PBP1_XylR"/>
    <property type="match status" value="1"/>
</dbReference>
<dbReference type="InterPro" id="IPR009057">
    <property type="entry name" value="Homeodomain-like_sf"/>
</dbReference>
<evidence type="ECO:0000256" key="2">
    <source>
        <dbReference type="ARBA" id="ARBA00023125"/>
    </source>
</evidence>
<dbReference type="InterPro" id="IPR054031">
    <property type="entry name" value="XylR_PBP1"/>
</dbReference>
<keyword evidence="1" id="KW-0805">Transcription regulation</keyword>
<organism evidence="5 6">
    <name type="scientific">Marinomonas colpomeniae</name>
    <dbReference type="NCBI Taxonomy" id="2774408"/>
    <lineage>
        <taxon>Bacteria</taxon>
        <taxon>Pseudomonadati</taxon>
        <taxon>Pseudomonadota</taxon>
        <taxon>Gammaproteobacteria</taxon>
        <taxon>Oceanospirillales</taxon>
        <taxon>Oceanospirillaceae</taxon>
        <taxon>Marinomonas</taxon>
    </lineage>
</organism>
<evidence type="ECO:0000313" key="5">
    <source>
        <dbReference type="EMBL" id="MBD5771226.1"/>
    </source>
</evidence>
<dbReference type="Proteomes" id="UP000604161">
    <property type="component" value="Unassembled WGS sequence"/>
</dbReference>
<evidence type="ECO:0000313" key="6">
    <source>
        <dbReference type="Proteomes" id="UP000604161"/>
    </source>
</evidence>
<dbReference type="GO" id="GO:0003677">
    <property type="term" value="F:DNA binding"/>
    <property type="evidence" value="ECO:0007669"/>
    <property type="project" value="UniProtKB-KW"/>
</dbReference>
<dbReference type="PROSITE" id="PS01124">
    <property type="entry name" value="HTH_ARAC_FAMILY_2"/>
    <property type="match status" value="1"/>
</dbReference>
<reference evidence="5 6" key="1">
    <citation type="submission" date="2020-09" db="EMBL/GenBank/DDBJ databases">
        <title>Marinomonas sp. nov., isolated from the cysticercosis algae of Qingdao, China.</title>
        <authorList>
            <person name="Sun X."/>
        </authorList>
    </citation>
    <scope>NUCLEOTIDE SEQUENCE [LARGE SCALE GENOMIC DNA]</scope>
    <source>
        <strain evidence="5 6">SM2066</strain>
    </source>
</reference>
<sequence>MFEKRYRLNLVFNANKVYDRQVIEGIGEYLQAAQCDWDVYFEDDFRHRLDGLNHWKGDGIIADCDNPEVEALLRNTDIPTVAVGGSYHHKTDYPRLPYVATDNAALVKCAYEHLKRKGLPRFAFYGVPSTEYSRWASERERAFTEQVSSDGFEPHVHQGLFTTAELWETAQQDLENWLQDLPKPIGIVAVTDSRARHLLQACDHLNIMVPEQVAIVGIDNENMARYLNRTALSSVAQGSKQMGYEAAKILHRMLLGYPVEESLVVVDPIGVEERQSSDYRALRDPYVIQAMHFIRHNACRGVKVAQVVDYIGISRTNLETRFIDEIGCSMHEQLHMTKFYRACELITSTNLPFDEIARTCGYPSVQYMYTVSRKNLSMTPGEYRVSSRLGKESNEQMQH</sequence>
<dbReference type="SMART" id="SM00342">
    <property type="entry name" value="HTH_ARAC"/>
    <property type="match status" value="1"/>
</dbReference>
<dbReference type="SUPFAM" id="SSF53822">
    <property type="entry name" value="Periplasmic binding protein-like I"/>
    <property type="match status" value="1"/>
</dbReference>
<keyword evidence="3" id="KW-0804">Transcription</keyword>
<accession>A0ABR8NYX5</accession>
<dbReference type="Gene3D" id="3.40.50.2300">
    <property type="match status" value="2"/>
</dbReference>